<name>A0ABM5K8W5_DIAVI</name>
<accession>A0ABM5K8W5</accession>
<evidence type="ECO:0000259" key="11">
    <source>
        <dbReference type="PROSITE" id="PS51292"/>
    </source>
</evidence>
<dbReference type="Pfam" id="PF12906">
    <property type="entry name" value="RINGv"/>
    <property type="match status" value="1"/>
</dbReference>
<evidence type="ECO:0000256" key="3">
    <source>
        <dbReference type="ARBA" id="ARBA00022692"/>
    </source>
</evidence>
<dbReference type="Gene3D" id="3.30.40.10">
    <property type="entry name" value="Zinc/RING finger domain, C3HC4 (zinc finger)"/>
    <property type="match status" value="1"/>
</dbReference>
<dbReference type="SUPFAM" id="SSF57850">
    <property type="entry name" value="RING/U-box"/>
    <property type="match status" value="1"/>
</dbReference>
<organism evidence="12 13">
    <name type="scientific">Diabrotica virgifera virgifera</name>
    <name type="common">western corn rootworm</name>
    <dbReference type="NCBI Taxonomy" id="50390"/>
    <lineage>
        <taxon>Eukaryota</taxon>
        <taxon>Metazoa</taxon>
        <taxon>Ecdysozoa</taxon>
        <taxon>Arthropoda</taxon>
        <taxon>Hexapoda</taxon>
        <taxon>Insecta</taxon>
        <taxon>Pterygota</taxon>
        <taxon>Neoptera</taxon>
        <taxon>Endopterygota</taxon>
        <taxon>Coleoptera</taxon>
        <taxon>Polyphaga</taxon>
        <taxon>Cucujiformia</taxon>
        <taxon>Chrysomeloidea</taxon>
        <taxon>Chrysomelidae</taxon>
        <taxon>Galerucinae</taxon>
        <taxon>Diabroticina</taxon>
        <taxon>Diabroticites</taxon>
        <taxon>Diabrotica</taxon>
    </lineage>
</organism>
<dbReference type="PANTHER" id="PTHR46065:SF3">
    <property type="entry name" value="FI20425P1"/>
    <property type="match status" value="1"/>
</dbReference>
<evidence type="ECO:0000256" key="5">
    <source>
        <dbReference type="ARBA" id="ARBA00022771"/>
    </source>
</evidence>
<dbReference type="GeneID" id="126884618"/>
<feature type="transmembrane region" description="Helical" evidence="10">
    <location>
        <begin position="310"/>
        <end position="333"/>
    </location>
</feature>
<evidence type="ECO:0000256" key="8">
    <source>
        <dbReference type="ARBA" id="ARBA00022989"/>
    </source>
</evidence>
<feature type="domain" description="RING-CH-type" evidence="11">
    <location>
        <begin position="183"/>
        <end position="243"/>
    </location>
</feature>
<evidence type="ECO:0000256" key="9">
    <source>
        <dbReference type="ARBA" id="ARBA00023136"/>
    </source>
</evidence>
<dbReference type="PROSITE" id="PS51292">
    <property type="entry name" value="ZF_RING_CH"/>
    <property type="match status" value="1"/>
</dbReference>
<evidence type="ECO:0000256" key="2">
    <source>
        <dbReference type="ARBA" id="ARBA00022679"/>
    </source>
</evidence>
<dbReference type="EnsemblMetazoa" id="XM_050650676.1">
    <property type="protein sequence ID" value="XP_050506633.1"/>
    <property type="gene ID" value="LOC126884618"/>
</dbReference>
<evidence type="ECO:0000256" key="10">
    <source>
        <dbReference type="SAM" id="Phobius"/>
    </source>
</evidence>
<evidence type="ECO:0000256" key="4">
    <source>
        <dbReference type="ARBA" id="ARBA00022723"/>
    </source>
</evidence>
<feature type="transmembrane region" description="Helical" evidence="10">
    <location>
        <begin position="268"/>
        <end position="290"/>
    </location>
</feature>
<reference evidence="12" key="1">
    <citation type="submission" date="2025-05" db="UniProtKB">
        <authorList>
            <consortium name="EnsemblMetazoa"/>
        </authorList>
    </citation>
    <scope>IDENTIFICATION</scope>
</reference>
<sequence length="377" mass="42971">MQNGKQKKDLYVTIVLSESTASLLKLSLPHLNLTDPQNSRIFLISPSHYRCSKSLVDLKEENTPTTSQGVKSEILFKYQSLQEEKESRHITQDIFLYMSSDVGLFSKSNCSSKSVVYEGCYSEDSFELLYYKSAESISIGKSRSLFEARKIKKLPLLSARSVAHSNKLGINEKELYVALLDSNRNSADHMCRICHGGESIDDLLMPCRCRGTVALVHLKCLERWLKDSQHSHCELCMHRYKIEKSPRYSLIRSIFAYLRAPGPQLKEIIFDLVMFSLYTPTAIFSTYILMMMCESLVKSNVIQSGTVPSHIIAFSAVFGMAAIDFTYSSWVLYICQKHAEAWRDWYHSNSSLKVILPAIKLRPIKKKKNSLKEGDNN</sequence>
<evidence type="ECO:0000313" key="13">
    <source>
        <dbReference type="Proteomes" id="UP001652700"/>
    </source>
</evidence>
<dbReference type="SMART" id="SM00744">
    <property type="entry name" value="RINGv"/>
    <property type="match status" value="1"/>
</dbReference>
<keyword evidence="3 10" id="KW-0812">Transmembrane</keyword>
<evidence type="ECO:0000256" key="1">
    <source>
        <dbReference type="ARBA" id="ARBA00004141"/>
    </source>
</evidence>
<keyword evidence="5" id="KW-0863">Zinc-finger</keyword>
<keyword evidence="13" id="KW-1185">Reference proteome</keyword>
<keyword evidence="6" id="KW-0833">Ubl conjugation pathway</keyword>
<dbReference type="RefSeq" id="XP_050506633.1">
    <property type="nucleotide sequence ID" value="XM_050650676.1"/>
</dbReference>
<keyword evidence="2" id="KW-0808">Transferase</keyword>
<keyword evidence="8 10" id="KW-1133">Transmembrane helix</keyword>
<dbReference type="Proteomes" id="UP001652700">
    <property type="component" value="Unplaced"/>
</dbReference>
<keyword evidence="9 10" id="KW-0472">Membrane</keyword>
<evidence type="ECO:0000313" key="12">
    <source>
        <dbReference type="EnsemblMetazoa" id="XP_050506633.1"/>
    </source>
</evidence>
<keyword evidence="7" id="KW-0862">Zinc</keyword>
<protein>
    <recommendedName>
        <fullName evidence="11">RING-CH-type domain-containing protein</fullName>
    </recommendedName>
</protein>
<proteinExistence type="predicted"/>
<dbReference type="InterPro" id="IPR013083">
    <property type="entry name" value="Znf_RING/FYVE/PHD"/>
</dbReference>
<evidence type="ECO:0000256" key="6">
    <source>
        <dbReference type="ARBA" id="ARBA00022786"/>
    </source>
</evidence>
<comment type="subcellular location">
    <subcellularLocation>
        <location evidence="1">Membrane</location>
        <topology evidence="1">Multi-pass membrane protein</topology>
    </subcellularLocation>
</comment>
<dbReference type="InterPro" id="IPR011016">
    <property type="entry name" value="Znf_RING-CH"/>
</dbReference>
<keyword evidence="4" id="KW-0479">Metal-binding</keyword>
<evidence type="ECO:0000256" key="7">
    <source>
        <dbReference type="ARBA" id="ARBA00022833"/>
    </source>
</evidence>
<dbReference type="PANTHER" id="PTHR46065">
    <property type="entry name" value="E3 UBIQUITIN-PROTEIN LIGASE MARCH 2/3 FAMILY MEMBER"/>
    <property type="match status" value="1"/>
</dbReference>